<keyword evidence="2" id="KW-0808">Transferase</keyword>
<feature type="domain" description="N-acetyltransferase" evidence="1">
    <location>
        <begin position="3"/>
        <end position="157"/>
    </location>
</feature>
<protein>
    <submittedName>
        <fullName evidence="2">Acetyltransferase (GNAT) family protein</fullName>
    </submittedName>
</protein>
<dbReference type="Proteomes" id="UP000316167">
    <property type="component" value="Unassembled WGS sequence"/>
</dbReference>
<dbReference type="PROSITE" id="PS51186">
    <property type="entry name" value="GNAT"/>
    <property type="match status" value="1"/>
</dbReference>
<gene>
    <name evidence="2" type="ORF">IQ13_4155</name>
</gene>
<dbReference type="InterPro" id="IPR000182">
    <property type="entry name" value="GNAT_dom"/>
</dbReference>
<comment type="caution">
    <text evidence="2">The sequence shown here is derived from an EMBL/GenBank/DDBJ whole genome shotgun (WGS) entry which is preliminary data.</text>
</comment>
<dbReference type="OrthoDB" id="758560at2"/>
<reference evidence="2 3" key="1">
    <citation type="journal article" date="2015" name="Stand. Genomic Sci.">
        <title>Genomic Encyclopedia of Bacterial and Archaeal Type Strains, Phase III: the genomes of soil and plant-associated and newly described type strains.</title>
        <authorList>
            <person name="Whitman W.B."/>
            <person name="Woyke T."/>
            <person name="Klenk H.P."/>
            <person name="Zhou Y."/>
            <person name="Lilburn T.G."/>
            <person name="Beck B.J."/>
            <person name="De Vos P."/>
            <person name="Vandamme P."/>
            <person name="Eisen J.A."/>
            <person name="Garrity G."/>
            <person name="Hugenholtz P."/>
            <person name="Kyrpides N.C."/>
        </authorList>
    </citation>
    <scope>NUCLEOTIDE SEQUENCE [LARGE SCALE GENOMIC DNA]</scope>
    <source>
        <strain evidence="2 3">CGMCC 1.7271</strain>
    </source>
</reference>
<name>A0A562S930_9BACT</name>
<sequence>MRSTIIHATADDLPVIYGLFEEAIRFQKANNFTGWKQYDKAFIKADIANGLLYKIVSDKDTACIFSICFSDALIWREREKGHALYLHRVVLNRKYAGTHMFGQVLAWAQQLAKERKLQFLRMDTWADNRKLIAYYQSFGFAVIETYTTPGTIELPVQHRNLHVALLERPVN</sequence>
<dbReference type="RefSeq" id="WP_144888614.1">
    <property type="nucleotide sequence ID" value="NZ_VLLE01000008.1"/>
</dbReference>
<proteinExistence type="predicted"/>
<dbReference type="Gene3D" id="3.40.630.30">
    <property type="match status" value="1"/>
</dbReference>
<evidence type="ECO:0000313" key="3">
    <source>
        <dbReference type="Proteomes" id="UP000316167"/>
    </source>
</evidence>
<evidence type="ECO:0000313" key="2">
    <source>
        <dbReference type="EMBL" id="TWI77915.1"/>
    </source>
</evidence>
<accession>A0A562S930</accession>
<dbReference type="AlphaFoldDB" id="A0A562S930"/>
<dbReference type="EMBL" id="VLLE01000008">
    <property type="protein sequence ID" value="TWI77915.1"/>
    <property type="molecule type" value="Genomic_DNA"/>
</dbReference>
<organism evidence="2 3">
    <name type="scientific">Lacibacter cauensis</name>
    <dbReference type="NCBI Taxonomy" id="510947"/>
    <lineage>
        <taxon>Bacteria</taxon>
        <taxon>Pseudomonadati</taxon>
        <taxon>Bacteroidota</taxon>
        <taxon>Chitinophagia</taxon>
        <taxon>Chitinophagales</taxon>
        <taxon>Chitinophagaceae</taxon>
        <taxon>Lacibacter</taxon>
    </lineage>
</organism>
<dbReference type="SUPFAM" id="SSF55729">
    <property type="entry name" value="Acyl-CoA N-acyltransferases (Nat)"/>
    <property type="match status" value="1"/>
</dbReference>
<dbReference type="GO" id="GO:0016747">
    <property type="term" value="F:acyltransferase activity, transferring groups other than amino-acyl groups"/>
    <property type="evidence" value="ECO:0007669"/>
    <property type="project" value="InterPro"/>
</dbReference>
<dbReference type="Pfam" id="PF00583">
    <property type="entry name" value="Acetyltransf_1"/>
    <property type="match status" value="1"/>
</dbReference>
<evidence type="ECO:0000259" key="1">
    <source>
        <dbReference type="PROSITE" id="PS51186"/>
    </source>
</evidence>
<dbReference type="InterPro" id="IPR016181">
    <property type="entry name" value="Acyl_CoA_acyltransferase"/>
</dbReference>
<keyword evidence="3" id="KW-1185">Reference proteome</keyword>